<evidence type="ECO:0000256" key="1">
    <source>
        <dbReference type="SAM" id="MobiDB-lite"/>
    </source>
</evidence>
<keyword evidence="2" id="KW-1133">Transmembrane helix</keyword>
<keyword evidence="4" id="KW-1185">Reference proteome</keyword>
<reference evidence="3 4" key="1">
    <citation type="journal article" date="2015" name="Genome Announc.">
        <title>Draft Genome Sequences of Marine Isolates of Thalassomonas viridans and Thalassomonas actiniarum.</title>
        <authorList>
            <person name="Olonade I."/>
            <person name="van Zyl L.J."/>
            <person name="Trindade M."/>
        </authorList>
    </citation>
    <scope>NUCLEOTIDE SEQUENCE [LARGE SCALE GENOMIC DNA]</scope>
    <source>
        <strain evidence="3 4">XOM25</strain>
    </source>
</reference>
<evidence type="ECO:0000313" key="3">
    <source>
        <dbReference type="EMBL" id="WDE05658.1"/>
    </source>
</evidence>
<keyword evidence="2" id="KW-0472">Membrane</keyword>
<protein>
    <submittedName>
        <fullName evidence="3">Uncharacterized protein</fullName>
    </submittedName>
</protein>
<dbReference type="AlphaFoldDB" id="A0AAE9Z324"/>
<name>A0AAE9Z324_9GAMM</name>
<evidence type="ECO:0000313" key="4">
    <source>
        <dbReference type="Proteomes" id="UP000032352"/>
    </source>
</evidence>
<proteinExistence type="predicted"/>
<evidence type="ECO:0000256" key="2">
    <source>
        <dbReference type="SAM" id="Phobius"/>
    </source>
</evidence>
<dbReference type="RefSeq" id="WP_044841161.1">
    <property type="nucleotide sequence ID" value="NZ_CP059733.1"/>
</dbReference>
<dbReference type="Proteomes" id="UP000032352">
    <property type="component" value="Chromosome"/>
</dbReference>
<keyword evidence="2" id="KW-0812">Transmembrane</keyword>
<accession>A0AAE9Z324</accession>
<feature type="transmembrane region" description="Helical" evidence="2">
    <location>
        <begin position="21"/>
        <end position="43"/>
    </location>
</feature>
<sequence length="220" mass="24651">MFAYVKKVNKTKKTANGYGNYLAYLLLSTIFICCLTLGSAALFSSRAYAHALQENTARITLRDGQAEIYLQLDLAHWQATLQDSQAWLTGEISEMMPAKLPPKQQQAFLKNLLSREVRLDINDEKLVLEQITFLPQNRHGDHDFTLIKIVGRHGQSQVEQLKIHFPPSLGAVYTSVIKPRYQMIPAGKTGHIAFPTPQQPSINKTAKPASKSAQAHKHTD</sequence>
<dbReference type="KEGG" id="tvd:SG34_001570"/>
<dbReference type="EMBL" id="CP059733">
    <property type="protein sequence ID" value="WDE05658.1"/>
    <property type="molecule type" value="Genomic_DNA"/>
</dbReference>
<organism evidence="3 4">
    <name type="scientific">Thalassomonas viridans</name>
    <dbReference type="NCBI Taxonomy" id="137584"/>
    <lineage>
        <taxon>Bacteria</taxon>
        <taxon>Pseudomonadati</taxon>
        <taxon>Pseudomonadota</taxon>
        <taxon>Gammaproteobacteria</taxon>
        <taxon>Alteromonadales</taxon>
        <taxon>Colwelliaceae</taxon>
        <taxon>Thalassomonas</taxon>
    </lineage>
</organism>
<feature type="region of interest" description="Disordered" evidence="1">
    <location>
        <begin position="193"/>
        <end position="220"/>
    </location>
</feature>
<gene>
    <name evidence="3" type="ORF">SG34_001570</name>
</gene>
<reference evidence="3 4" key="2">
    <citation type="journal article" date="2022" name="Mar. Drugs">
        <title>Bioassay-Guided Fractionation Leads to the Detection of Cholic Acid Generated by the Rare Thalassomonas sp.</title>
        <authorList>
            <person name="Pheiffer F."/>
            <person name="Schneider Y.K."/>
            <person name="Hansen E.H."/>
            <person name="Andersen J.H."/>
            <person name="Isaksson J."/>
            <person name="Busche T."/>
            <person name="R C."/>
            <person name="Kalinowski J."/>
            <person name="Zyl L.V."/>
            <person name="Trindade M."/>
        </authorList>
    </citation>
    <scope>NUCLEOTIDE SEQUENCE [LARGE SCALE GENOMIC DNA]</scope>
    <source>
        <strain evidence="3 4">XOM25</strain>
    </source>
</reference>